<evidence type="ECO:0000313" key="1">
    <source>
        <dbReference type="EMBL" id="EDL82084.1"/>
    </source>
</evidence>
<proteinExistence type="predicted"/>
<protein>
    <submittedName>
        <fullName evidence="1">RCG28984</fullName>
    </submittedName>
</protein>
<sequence>MPLERTHPAVRRYLNPRNAFLASDSSTTKLTLLPSGQLFKGRGHTMSLVWLSV</sequence>
<dbReference type="AlphaFoldDB" id="A6HVE8"/>
<reference evidence="2" key="1">
    <citation type="submission" date="2005-09" db="EMBL/GenBank/DDBJ databases">
        <authorList>
            <person name="Mural R.J."/>
            <person name="Li P.W."/>
            <person name="Adams M.D."/>
            <person name="Amanatides P.G."/>
            <person name="Baden-Tillson H."/>
            <person name="Barnstead M."/>
            <person name="Chin S.H."/>
            <person name="Dew I."/>
            <person name="Evans C.A."/>
            <person name="Ferriera S."/>
            <person name="Flanigan M."/>
            <person name="Fosler C."/>
            <person name="Glodek A."/>
            <person name="Gu Z."/>
            <person name="Holt R.A."/>
            <person name="Jennings D."/>
            <person name="Kraft C.L."/>
            <person name="Lu F."/>
            <person name="Nguyen T."/>
            <person name="Nusskern D.R."/>
            <person name="Pfannkoch C.M."/>
            <person name="Sitter C."/>
            <person name="Sutton G.G."/>
            <person name="Venter J.C."/>
            <person name="Wang Z."/>
            <person name="Woodage T."/>
            <person name="Zheng X.H."/>
            <person name="Zhong F."/>
        </authorList>
    </citation>
    <scope>NUCLEOTIDE SEQUENCE [LARGE SCALE GENOMIC DNA]</scope>
    <source>
        <strain>BN</strain>
        <strain evidence="2">Sprague-Dawley</strain>
    </source>
</reference>
<gene>
    <name evidence="1" type="ORF">rCG_28984</name>
</gene>
<evidence type="ECO:0000313" key="2">
    <source>
        <dbReference type="Proteomes" id="UP000234681"/>
    </source>
</evidence>
<accession>A6HVE8</accession>
<dbReference type="Proteomes" id="UP000234681">
    <property type="component" value="Chromosome 2"/>
</dbReference>
<organism evidence="1 2">
    <name type="scientific">Rattus norvegicus</name>
    <name type="common">Rat</name>
    <dbReference type="NCBI Taxonomy" id="10116"/>
    <lineage>
        <taxon>Eukaryota</taxon>
        <taxon>Metazoa</taxon>
        <taxon>Chordata</taxon>
        <taxon>Craniata</taxon>
        <taxon>Vertebrata</taxon>
        <taxon>Euteleostomi</taxon>
        <taxon>Mammalia</taxon>
        <taxon>Eutheria</taxon>
        <taxon>Euarchontoglires</taxon>
        <taxon>Glires</taxon>
        <taxon>Rodentia</taxon>
        <taxon>Myomorpha</taxon>
        <taxon>Muroidea</taxon>
        <taxon>Muridae</taxon>
        <taxon>Murinae</taxon>
        <taxon>Rattus</taxon>
    </lineage>
</organism>
<dbReference type="EMBL" id="CH473952">
    <property type="protein sequence ID" value="EDL82084.1"/>
    <property type="molecule type" value="Genomic_DNA"/>
</dbReference>
<name>A6HVE8_RAT</name>